<sequence>MNIFKKQESKVRSYSNSFPVIFQKAKGCWLETESGERYLDFLAGAGSLNYGHNNPVLKQALLEYIEADGITHGLDMHSSAKATFLNALNNYILEPRDLDYKVQFTGPTGTNAVEAALKLARKVTNRTNIVAFTNGFHGCTAGALAATGNQHHRQGAGFSLNNVTRIPFEGYADIDGLNLFETMLSDNSSGLDKPAAVLLETVQGEGGLNVASNEWLQRLSKICKANDILMIVDDIQAGCGRTGTFFSFEPSGIKPDMVTLSKSIGGYGLPMAIVLLKPELDEWKPGEHNGTFRGNNHAFVTAAKALEIYWSNSNFEEHIKQISQKVSDVILRAVKRYPKLFVQQKGRGMMIGIECKDGIISSDIAKDCFKNGMIIETAGPSDEVVKFFCPLTITESELEEGLTIFENAIDNIAEKHFKKAS</sequence>
<evidence type="ECO:0000313" key="8">
    <source>
        <dbReference type="EMBL" id="CED57896.1"/>
    </source>
</evidence>
<comment type="similarity">
    <text evidence="2 6">Belongs to the class-III pyridoxal-phosphate-dependent aminotransferase family.</text>
</comment>
<name>A0A090I8C7_9GAMM</name>
<dbReference type="PANTHER" id="PTHR43552">
    <property type="entry name" value="DIAMINOBUTYRATE--2-OXOGLUTARATE AMINOTRANSFERASE"/>
    <property type="match status" value="1"/>
</dbReference>
<dbReference type="GO" id="GO:0047307">
    <property type="term" value="F:diaminobutyrate-pyruvate transaminase activity"/>
    <property type="evidence" value="ECO:0007669"/>
    <property type="project" value="InterPro"/>
</dbReference>
<dbReference type="PROSITE" id="PS00600">
    <property type="entry name" value="AA_TRANSFER_CLASS_3"/>
    <property type="match status" value="1"/>
</dbReference>
<dbReference type="PANTHER" id="PTHR43552:SF2">
    <property type="entry name" value="DIAMINOBUTYRATE--2-OXOGLUTARATE TRANSAMINASE"/>
    <property type="match status" value="1"/>
</dbReference>
<dbReference type="InterPro" id="IPR015421">
    <property type="entry name" value="PyrdxlP-dep_Trfase_major"/>
</dbReference>
<dbReference type="KEGG" id="awd:AWOD_II_1283"/>
<dbReference type="UniPathway" id="UPA00067">
    <property type="reaction ID" value="UER00121"/>
</dbReference>
<dbReference type="EMBL" id="LN554847">
    <property type="protein sequence ID" value="CED57896.1"/>
    <property type="molecule type" value="Genomic_DNA"/>
</dbReference>
<dbReference type="Gene3D" id="3.90.1150.10">
    <property type="entry name" value="Aspartate Aminotransferase, domain 1"/>
    <property type="match status" value="1"/>
</dbReference>
<dbReference type="EC" id="2.6.1.76" evidence="7"/>
<comment type="function">
    <text evidence="7">Catalyzes reversively the conversion of L-aspartate beta-semialdehyde (ASA) to L-2,4-diaminobutyrate (DABA) by transamination with L-glutamate.</text>
</comment>
<dbReference type="GO" id="GO:0019491">
    <property type="term" value="P:ectoine biosynthetic process"/>
    <property type="evidence" value="ECO:0007669"/>
    <property type="project" value="UniProtKB-UniPathway"/>
</dbReference>
<dbReference type="InterPro" id="IPR015424">
    <property type="entry name" value="PyrdxlP-dep_Trfase"/>
</dbReference>
<dbReference type="InterPro" id="IPR012773">
    <property type="entry name" value="Ectoine_EctB"/>
</dbReference>
<evidence type="ECO:0000256" key="1">
    <source>
        <dbReference type="ARBA" id="ARBA00001933"/>
    </source>
</evidence>
<dbReference type="PIRSF" id="PIRSF000521">
    <property type="entry name" value="Transaminase_4ab_Lys_Orn"/>
    <property type="match status" value="1"/>
</dbReference>
<dbReference type="NCBIfam" id="TIGR00709">
    <property type="entry name" value="dat"/>
    <property type="match status" value="1"/>
</dbReference>
<dbReference type="PATRIC" id="fig|80852.17.peg.4092"/>
<dbReference type="HOGENOM" id="CLU_016922_10_0_6"/>
<proteinExistence type="inferred from homology"/>
<reference evidence="9" key="1">
    <citation type="submission" date="2014-09" db="EMBL/GenBank/DDBJ databases">
        <authorList>
            <person name="Hjerde E."/>
        </authorList>
    </citation>
    <scope>NUCLEOTIDE SEQUENCE [LARGE SCALE GENOMIC DNA]</scope>
    <source>
        <strain evidence="9">06/09/139</strain>
    </source>
</reference>
<dbReference type="InterPro" id="IPR004637">
    <property type="entry name" value="Dat"/>
</dbReference>
<comment type="catalytic activity">
    <reaction evidence="7">
        <text>L-2,4-diaminobutanoate + 2-oxoglutarate = L-aspartate 4-semialdehyde + L-glutamate</text>
        <dbReference type="Rhea" id="RHEA:11160"/>
        <dbReference type="ChEBI" id="CHEBI:16810"/>
        <dbReference type="ChEBI" id="CHEBI:29985"/>
        <dbReference type="ChEBI" id="CHEBI:58761"/>
        <dbReference type="ChEBI" id="CHEBI:537519"/>
        <dbReference type="EC" id="2.6.1.76"/>
    </reaction>
</comment>
<dbReference type="OrthoDB" id="9801052at2"/>
<dbReference type="InterPro" id="IPR049704">
    <property type="entry name" value="Aminotrans_3_PPA_site"/>
</dbReference>
<dbReference type="InterPro" id="IPR005814">
    <property type="entry name" value="Aminotrans_3"/>
</dbReference>
<dbReference type="SUPFAM" id="SSF53383">
    <property type="entry name" value="PLP-dependent transferases"/>
    <property type="match status" value="1"/>
</dbReference>
<comment type="cofactor">
    <cofactor evidence="1 7">
        <name>pyridoxal 5'-phosphate</name>
        <dbReference type="ChEBI" id="CHEBI:597326"/>
    </cofactor>
</comment>
<dbReference type="Gene3D" id="3.40.640.10">
    <property type="entry name" value="Type I PLP-dependent aspartate aminotransferase-like (Major domain)"/>
    <property type="match status" value="1"/>
</dbReference>
<keyword evidence="9" id="KW-1185">Reference proteome</keyword>
<organism evidence="8 9">
    <name type="scientific">Aliivibrio wodanis</name>
    <dbReference type="NCBI Taxonomy" id="80852"/>
    <lineage>
        <taxon>Bacteria</taxon>
        <taxon>Pseudomonadati</taxon>
        <taxon>Pseudomonadota</taxon>
        <taxon>Gammaproteobacteria</taxon>
        <taxon>Vibrionales</taxon>
        <taxon>Vibrionaceae</taxon>
        <taxon>Aliivibrio</taxon>
    </lineage>
</organism>
<dbReference type="Pfam" id="PF00202">
    <property type="entry name" value="Aminotran_3"/>
    <property type="match status" value="1"/>
</dbReference>
<evidence type="ECO:0000256" key="3">
    <source>
        <dbReference type="ARBA" id="ARBA00022576"/>
    </source>
</evidence>
<evidence type="ECO:0000313" key="9">
    <source>
        <dbReference type="Proteomes" id="UP000032427"/>
    </source>
</evidence>
<evidence type="ECO:0000256" key="5">
    <source>
        <dbReference type="ARBA" id="ARBA00022898"/>
    </source>
</evidence>
<dbReference type="InterPro" id="IPR015422">
    <property type="entry name" value="PyrdxlP-dep_Trfase_small"/>
</dbReference>
<protein>
    <recommendedName>
        <fullName evidence="7">Diaminobutyrate--2-oxoglutarate transaminase</fullName>
        <ecNumber evidence="7">2.6.1.76</ecNumber>
    </recommendedName>
    <alternativeName>
        <fullName evidence="7">DABA aminotransferase</fullName>
    </alternativeName>
</protein>
<dbReference type="NCBIfam" id="TIGR02407">
    <property type="entry name" value="ectoine_ectB"/>
    <property type="match status" value="1"/>
</dbReference>
<dbReference type="CDD" id="cd00610">
    <property type="entry name" value="OAT_like"/>
    <property type="match status" value="1"/>
</dbReference>
<evidence type="ECO:0000256" key="4">
    <source>
        <dbReference type="ARBA" id="ARBA00022679"/>
    </source>
</evidence>
<gene>
    <name evidence="8" type="primary">ectB</name>
    <name evidence="8" type="ORF">AWOD_II_1283</name>
</gene>
<keyword evidence="3 7" id="KW-0032">Aminotransferase</keyword>
<accession>A0A090I8C7</accession>
<dbReference type="GeneID" id="28543539"/>
<evidence type="ECO:0000256" key="7">
    <source>
        <dbReference type="RuleBase" id="RU365034"/>
    </source>
</evidence>
<keyword evidence="5 6" id="KW-0663">Pyridoxal phosphate</keyword>
<dbReference type="NCBIfam" id="NF006733">
    <property type="entry name" value="PRK09264.1"/>
    <property type="match status" value="1"/>
</dbReference>
<evidence type="ECO:0000256" key="2">
    <source>
        <dbReference type="ARBA" id="ARBA00008954"/>
    </source>
</evidence>
<dbReference type="AlphaFoldDB" id="A0A090I8C7"/>
<keyword evidence="4 7" id="KW-0808">Transferase</keyword>
<evidence type="ECO:0000256" key="6">
    <source>
        <dbReference type="RuleBase" id="RU003560"/>
    </source>
</evidence>
<comment type="pathway">
    <text evidence="7">Amine and polyamine biosynthesis; ectoine biosynthesis; L-ectoine from L-aspartate 4-semialdehyde: step 1/3.</text>
</comment>
<dbReference type="GO" id="GO:0045303">
    <property type="term" value="F:diaminobutyrate-2-oxoglutarate transaminase activity"/>
    <property type="evidence" value="ECO:0007669"/>
    <property type="project" value="UniProtKB-EC"/>
</dbReference>
<dbReference type="STRING" id="80852.AWOD_II_1283"/>
<dbReference type="GO" id="GO:0030170">
    <property type="term" value="F:pyridoxal phosphate binding"/>
    <property type="evidence" value="ECO:0007669"/>
    <property type="project" value="InterPro"/>
</dbReference>
<dbReference type="Proteomes" id="UP000032427">
    <property type="component" value="Chromosome 2"/>
</dbReference>